<dbReference type="PANTHER" id="PTHR33221:SF5">
    <property type="entry name" value="HTH-TYPE TRANSCRIPTIONAL REGULATOR ISCR"/>
    <property type="match status" value="1"/>
</dbReference>
<dbReference type="Proteomes" id="UP000231343">
    <property type="component" value="Unassembled WGS sequence"/>
</dbReference>
<dbReference type="Gene3D" id="1.10.10.10">
    <property type="entry name" value="Winged helix-like DNA-binding domain superfamily/Winged helix DNA-binding domain"/>
    <property type="match status" value="1"/>
</dbReference>
<reference evidence="2 3" key="1">
    <citation type="submission" date="2017-09" db="EMBL/GenBank/DDBJ databases">
        <title>Depth-based differentiation of microbial function through sediment-hosted aquifers and enrichment of novel symbionts in the deep terrestrial subsurface.</title>
        <authorList>
            <person name="Probst A.J."/>
            <person name="Ladd B."/>
            <person name="Jarett J.K."/>
            <person name="Geller-Mcgrath D.E."/>
            <person name="Sieber C.M."/>
            <person name="Emerson J.B."/>
            <person name="Anantharaman K."/>
            <person name="Thomas B.C."/>
            <person name="Malmstrom R."/>
            <person name="Stieglmeier M."/>
            <person name="Klingl A."/>
            <person name="Woyke T."/>
            <person name="Ryan C.M."/>
            <person name="Banfield J.F."/>
        </authorList>
    </citation>
    <scope>NUCLEOTIDE SEQUENCE [LARGE SCALE GENOMIC DNA]</scope>
    <source>
        <strain evidence="2">CG08_land_8_20_14_0_20_45_16</strain>
    </source>
</reference>
<keyword evidence="1" id="KW-0238">DNA-binding</keyword>
<dbReference type="Pfam" id="PF02082">
    <property type="entry name" value="Rrf2"/>
    <property type="match status" value="1"/>
</dbReference>
<sequence length="136" mass="14547">MKLSTRGRYAVSAMFDLAAHGEGKPVSASVIAKRQKISVTYLEQLLSKLRQAKLITTVRGPSGGYVLAKKPGQITIGDIIKVTDGPIALANCVTDGDCCPKSGCCSTKALWHNLSEKIEKLLDKTSLANLCEEALK</sequence>
<dbReference type="AlphaFoldDB" id="A0A2H0XZR7"/>
<evidence type="ECO:0000313" key="2">
    <source>
        <dbReference type="EMBL" id="PIS30627.1"/>
    </source>
</evidence>
<evidence type="ECO:0000313" key="3">
    <source>
        <dbReference type="Proteomes" id="UP000231343"/>
    </source>
</evidence>
<dbReference type="PROSITE" id="PS51197">
    <property type="entry name" value="HTH_RRF2_2"/>
    <property type="match status" value="1"/>
</dbReference>
<evidence type="ECO:0000256" key="1">
    <source>
        <dbReference type="ARBA" id="ARBA00023125"/>
    </source>
</evidence>
<dbReference type="EMBL" id="PEYM01000052">
    <property type="protein sequence ID" value="PIS30627.1"/>
    <property type="molecule type" value="Genomic_DNA"/>
</dbReference>
<protein>
    <submittedName>
        <fullName evidence="2">Rrf2 family transcriptional regulator</fullName>
    </submittedName>
</protein>
<dbReference type="SUPFAM" id="SSF46785">
    <property type="entry name" value="Winged helix' DNA-binding domain"/>
    <property type="match status" value="1"/>
</dbReference>
<proteinExistence type="predicted"/>
<accession>A0A2H0XZR7</accession>
<dbReference type="GO" id="GO:0003677">
    <property type="term" value="F:DNA binding"/>
    <property type="evidence" value="ECO:0007669"/>
    <property type="project" value="UniProtKB-KW"/>
</dbReference>
<dbReference type="InterPro" id="IPR000944">
    <property type="entry name" value="Tscrpt_reg_Rrf2"/>
</dbReference>
<dbReference type="InterPro" id="IPR036390">
    <property type="entry name" value="WH_DNA-bd_sf"/>
</dbReference>
<dbReference type="GO" id="GO:0005829">
    <property type="term" value="C:cytosol"/>
    <property type="evidence" value="ECO:0007669"/>
    <property type="project" value="TreeGrafter"/>
</dbReference>
<gene>
    <name evidence="2" type="ORF">COT42_02700</name>
</gene>
<name>A0A2H0XZR7_UNCSA</name>
<dbReference type="PANTHER" id="PTHR33221">
    <property type="entry name" value="WINGED HELIX-TURN-HELIX TRANSCRIPTIONAL REGULATOR, RRF2 FAMILY"/>
    <property type="match status" value="1"/>
</dbReference>
<dbReference type="InterPro" id="IPR036388">
    <property type="entry name" value="WH-like_DNA-bd_sf"/>
</dbReference>
<dbReference type="NCBIfam" id="TIGR00738">
    <property type="entry name" value="rrf2_super"/>
    <property type="match status" value="1"/>
</dbReference>
<organism evidence="2 3">
    <name type="scientific">Candidatus Saganbacteria bacterium CG08_land_8_20_14_0_20_45_16</name>
    <dbReference type="NCBI Taxonomy" id="2014293"/>
    <lineage>
        <taxon>Bacteria</taxon>
        <taxon>Bacillati</taxon>
        <taxon>Saganbacteria</taxon>
    </lineage>
</organism>
<comment type="caution">
    <text evidence="2">The sequence shown here is derived from an EMBL/GenBank/DDBJ whole genome shotgun (WGS) entry which is preliminary data.</text>
</comment>
<dbReference type="GO" id="GO:0003700">
    <property type="term" value="F:DNA-binding transcription factor activity"/>
    <property type="evidence" value="ECO:0007669"/>
    <property type="project" value="TreeGrafter"/>
</dbReference>